<dbReference type="Pfam" id="PF00501">
    <property type="entry name" value="AMP-binding"/>
    <property type="match status" value="1"/>
</dbReference>
<feature type="domain" description="AMP-dependent synthetase/ligase" evidence="8">
    <location>
        <begin position="101"/>
        <end position="292"/>
    </location>
</feature>
<comment type="similarity">
    <text evidence="1">Belongs to the ATP-dependent AMP-binding enzyme family.</text>
</comment>
<evidence type="ECO:0000256" key="6">
    <source>
        <dbReference type="ARBA" id="ARBA00041297"/>
    </source>
</evidence>
<evidence type="ECO:0000256" key="7">
    <source>
        <dbReference type="ARBA" id="ARBA00048666"/>
    </source>
</evidence>
<comment type="caution">
    <text evidence="9">The sequence shown here is derived from an EMBL/GenBank/DDBJ whole genome shotgun (WGS) entry which is preliminary data.</text>
</comment>
<dbReference type="GO" id="GO:0005789">
    <property type="term" value="C:endoplasmic reticulum membrane"/>
    <property type="evidence" value="ECO:0007669"/>
    <property type="project" value="TreeGrafter"/>
</dbReference>
<comment type="catalytic activity">
    <reaction evidence="5">
        <text>a very long-chain fatty acid + ATP + CoA = a very long-chain fatty acyl-CoA + AMP + diphosphate</text>
        <dbReference type="Rhea" id="RHEA:54536"/>
        <dbReference type="ChEBI" id="CHEBI:30616"/>
        <dbReference type="ChEBI" id="CHEBI:33019"/>
        <dbReference type="ChEBI" id="CHEBI:57287"/>
        <dbReference type="ChEBI" id="CHEBI:58950"/>
        <dbReference type="ChEBI" id="CHEBI:138261"/>
        <dbReference type="ChEBI" id="CHEBI:456215"/>
    </reaction>
    <physiologicalReaction direction="left-to-right" evidence="5">
        <dbReference type="Rhea" id="RHEA:54537"/>
    </physiologicalReaction>
</comment>
<evidence type="ECO:0000256" key="1">
    <source>
        <dbReference type="ARBA" id="ARBA00006432"/>
    </source>
</evidence>
<dbReference type="InterPro" id="IPR000873">
    <property type="entry name" value="AMP-dep_synth/lig_dom"/>
</dbReference>
<dbReference type="PROSITE" id="PS00455">
    <property type="entry name" value="AMP_BINDING"/>
    <property type="match status" value="1"/>
</dbReference>
<proteinExistence type="inferred from homology"/>
<gene>
    <name evidence="9" type="primary">SLC27A4_1</name>
    <name evidence="9" type="ORF">AVEN_103175_1</name>
</gene>
<dbReference type="PANTHER" id="PTHR43107:SF15">
    <property type="entry name" value="FATTY ACID TRANSPORT PROTEIN 3, ISOFORM A"/>
    <property type="match status" value="1"/>
</dbReference>
<dbReference type="GO" id="GO:0005324">
    <property type="term" value="F:long-chain fatty acid transmembrane transporter activity"/>
    <property type="evidence" value="ECO:0007669"/>
    <property type="project" value="TreeGrafter"/>
</dbReference>
<sequence>MPTAKLRHWARAEALTIDGHGRGLQNLFYAHCGANPIEKLRHWVEGGATIGLIYLLSTEMPAPKAIFRTFGRDIKGAYLYFKMLLFLKKCHVLDKTMLDYFRMNCQQYKHRTCFIFQDEKWTFQMVDELSNKIANYFLSIGYSKGDEAALLLENCPEFVCIWLGLAKIGAVTALINTNLKGDTLGHSVTCINAKALIFGRNFAEEVNHAMPFLKKNDSMDFYCFTEQGAPAESVVPFPAKSLNAVLEETSSKPVDPQKHKAGFRDKLMYIYTSGTTGLPKAAIIRHSKFLWMGSCIFVAWSV</sequence>
<dbReference type="PANTHER" id="PTHR43107">
    <property type="entry name" value="LONG-CHAIN FATTY ACID TRANSPORT PROTEIN"/>
    <property type="match status" value="1"/>
</dbReference>
<dbReference type="OrthoDB" id="6420313at2759"/>
<protein>
    <recommendedName>
        <fullName evidence="6">Long-chain-fatty-acid--CoA ligase</fullName>
    </recommendedName>
</protein>
<dbReference type="EMBL" id="BGPR01001074">
    <property type="protein sequence ID" value="GBM44704.1"/>
    <property type="molecule type" value="Genomic_DNA"/>
</dbReference>
<keyword evidence="2" id="KW-0436">Ligase</keyword>
<dbReference type="GO" id="GO:0044539">
    <property type="term" value="P:long-chain fatty acid import into cell"/>
    <property type="evidence" value="ECO:0007669"/>
    <property type="project" value="TreeGrafter"/>
</dbReference>
<dbReference type="InterPro" id="IPR042099">
    <property type="entry name" value="ANL_N_sf"/>
</dbReference>
<evidence type="ECO:0000313" key="10">
    <source>
        <dbReference type="Proteomes" id="UP000499080"/>
    </source>
</evidence>
<dbReference type="GO" id="GO:0004467">
    <property type="term" value="F:long-chain fatty acid-CoA ligase activity"/>
    <property type="evidence" value="ECO:0007669"/>
    <property type="project" value="TreeGrafter"/>
</dbReference>
<evidence type="ECO:0000256" key="4">
    <source>
        <dbReference type="ARBA" id="ARBA00022840"/>
    </source>
</evidence>
<dbReference type="GO" id="GO:0005886">
    <property type="term" value="C:plasma membrane"/>
    <property type="evidence" value="ECO:0007669"/>
    <property type="project" value="TreeGrafter"/>
</dbReference>
<evidence type="ECO:0000256" key="3">
    <source>
        <dbReference type="ARBA" id="ARBA00022741"/>
    </source>
</evidence>
<evidence type="ECO:0000256" key="5">
    <source>
        <dbReference type="ARBA" id="ARBA00036527"/>
    </source>
</evidence>
<keyword evidence="4" id="KW-0067">ATP-binding</keyword>
<dbReference type="GO" id="GO:0005524">
    <property type="term" value="F:ATP binding"/>
    <property type="evidence" value="ECO:0007669"/>
    <property type="project" value="UniProtKB-KW"/>
</dbReference>
<dbReference type="InterPro" id="IPR020845">
    <property type="entry name" value="AMP-binding_CS"/>
</dbReference>
<dbReference type="SUPFAM" id="SSF56801">
    <property type="entry name" value="Acetyl-CoA synthetase-like"/>
    <property type="match status" value="1"/>
</dbReference>
<reference evidence="9 10" key="1">
    <citation type="journal article" date="2019" name="Sci. Rep.">
        <title>Orb-weaving spider Araneus ventricosus genome elucidates the spidroin gene catalogue.</title>
        <authorList>
            <person name="Kono N."/>
            <person name="Nakamura H."/>
            <person name="Ohtoshi R."/>
            <person name="Moran D.A.P."/>
            <person name="Shinohara A."/>
            <person name="Yoshida Y."/>
            <person name="Fujiwara M."/>
            <person name="Mori M."/>
            <person name="Tomita M."/>
            <person name="Arakawa K."/>
        </authorList>
    </citation>
    <scope>NUCLEOTIDE SEQUENCE [LARGE SCALE GENOMIC DNA]</scope>
</reference>
<dbReference type="Gene3D" id="3.40.50.12780">
    <property type="entry name" value="N-terminal domain of ligase-like"/>
    <property type="match status" value="1"/>
</dbReference>
<evidence type="ECO:0000259" key="8">
    <source>
        <dbReference type="Pfam" id="PF00501"/>
    </source>
</evidence>
<keyword evidence="3" id="KW-0547">Nucleotide-binding</keyword>
<evidence type="ECO:0000256" key="2">
    <source>
        <dbReference type="ARBA" id="ARBA00022598"/>
    </source>
</evidence>
<dbReference type="AlphaFoldDB" id="A0A4Y2FYF5"/>
<comment type="catalytic activity">
    <reaction evidence="7">
        <text>tetracosanoate + ATP + CoA = tetracosanoyl-CoA + AMP + diphosphate</text>
        <dbReference type="Rhea" id="RHEA:33639"/>
        <dbReference type="ChEBI" id="CHEBI:30616"/>
        <dbReference type="ChEBI" id="CHEBI:31014"/>
        <dbReference type="ChEBI" id="CHEBI:33019"/>
        <dbReference type="ChEBI" id="CHEBI:57287"/>
        <dbReference type="ChEBI" id="CHEBI:65052"/>
        <dbReference type="ChEBI" id="CHEBI:456215"/>
    </reaction>
    <physiologicalReaction direction="left-to-right" evidence="7">
        <dbReference type="Rhea" id="RHEA:33640"/>
    </physiologicalReaction>
</comment>
<dbReference type="Proteomes" id="UP000499080">
    <property type="component" value="Unassembled WGS sequence"/>
</dbReference>
<accession>A0A4Y2FYF5</accession>
<evidence type="ECO:0000313" key="9">
    <source>
        <dbReference type="EMBL" id="GBM44704.1"/>
    </source>
</evidence>
<name>A0A4Y2FYF5_ARAVE</name>
<keyword evidence="10" id="KW-1185">Reference proteome</keyword>
<organism evidence="9 10">
    <name type="scientific">Araneus ventricosus</name>
    <name type="common">Orbweaver spider</name>
    <name type="synonym">Epeira ventricosa</name>
    <dbReference type="NCBI Taxonomy" id="182803"/>
    <lineage>
        <taxon>Eukaryota</taxon>
        <taxon>Metazoa</taxon>
        <taxon>Ecdysozoa</taxon>
        <taxon>Arthropoda</taxon>
        <taxon>Chelicerata</taxon>
        <taxon>Arachnida</taxon>
        <taxon>Araneae</taxon>
        <taxon>Araneomorphae</taxon>
        <taxon>Entelegynae</taxon>
        <taxon>Araneoidea</taxon>
        <taxon>Araneidae</taxon>
        <taxon>Araneus</taxon>
    </lineage>
</organism>